<accession>A0A0K1JN11</accession>
<sequence>MSNESNVAGFPRLLTTEQVAQALQVSPSTLCRWRQSGRGPRATWLTPSCPRYRQDDVDAWLMAAAA</sequence>
<dbReference type="Proteomes" id="UP000066480">
    <property type="component" value="Chromosome"/>
</dbReference>
<gene>
    <name evidence="2" type="ORF">VV02_23295</name>
</gene>
<proteinExistence type="predicted"/>
<reference evidence="2 3" key="1">
    <citation type="submission" date="2015-03" db="EMBL/GenBank/DDBJ databases">
        <title>Luteipulveratus halotolerans sp. nov., a novel actinobacterium (Dermacoccaceae) from Sarawak, Malaysia.</title>
        <authorList>
            <person name="Juboi H."/>
            <person name="Basik A."/>
            <person name="Shamsul S.S."/>
            <person name="Arnold P."/>
            <person name="Schmitt E.K."/>
            <person name="Sanglier J.-J."/>
            <person name="Yeo T."/>
        </authorList>
    </citation>
    <scope>NUCLEOTIDE SEQUENCE [LARGE SCALE GENOMIC DNA]</scope>
    <source>
        <strain evidence="2 3">MN07-A0370</strain>
    </source>
</reference>
<evidence type="ECO:0000259" key="1">
    <source>
        <dbReference type="Pfam" id="PF12728"/>
    </source>
</evidence>
<dbReference type="InterPro" id="IPR009061">
    <property type="entry name" value="DNA-bd_dom_put_sf"/>
</dbReference>
<name>A0A0K1JN11_9MICO</name>
<dbReference type="RefSeq" id="WP_083450381.1">
    <property type="nucleotide sequence ID" value="NZ_CP011112.1"/>
</dbReference>
<protein>
    <recommendedName>
        <fullName evidence="1">Helix-turn-helix domain-containing protein</fullName>
    </recommendedName>
</protein>
<evidence type="ECO:0000313" key="2">
    <source>
        <dbReference type="EMBL" id="AKU18107.1"/>
    </source>
</evidence>
<dbReference type="AlphaFoldDB" id="A0A0K1JN11"/>
<feature type="domain" description="Helix-turn-helix" evidence="1">
    <location>
        <begin position="13"/>
        <end position="62"/>
    </location>
</feature>
<dbReference type="EMBL" id="CP011112">
    <property type="protein sequence ID" value="AKU18107.1"/>
    <property type="molecule type" value="Genomic_DNA"/>
</dbReference>
<dbReference type="InterPro" id="IPR041657">
    <property type="entry name" value="HTH_17"/>
</dbReference>
<dbReference type="SUPFAM" id="SSF46955">
    <property type="entry name" value="Putative DNA-binding domain"/>
    <property type="match status" value="1"/>
</dbReference>
<dbReference type="STRING" id="571913.VV02_23295"/>
<keyword evidence="3" id="KW-1185">Reference proteome</keyword>
<dbReference type="KEGG" id="lmoi:VV02_23295"/>
<organism evidence="2 3">
    <name type="scientific">Luteipulveratus mongoliensis</name>
    <dbReference type="NCBI Taxonomy" id="571913"/>
    <lineage>
        <taxon>Bacteria</taxon>
        <taxon>Bacillati</taxon>
        <taxon>Actinomycetota</taxon>
        <taxon>Actinomycetes</taxon>
        <taxon>Micrococcales</taxon>
        <taxon>Dermacoccaceae</taxon>
        <taxon>Luteipulveratus</taxon>
    </lineage>
</organism>
<evidence type="ECO:0000313" key="3">
    <source>
        <dbReference type="Proteomes" id="UP000066480"/>
    </source>
</evidence>
<dbReference type="OrthoDB" id="4330189at2"/>
<dbReference type="Pfam" id="PF12728">
    <property type="entry name" value="HTH_17"/>
    <property type="match status" value="1"/>
</dbReference>